<dbReference type="PANTHER" id="PTHR43394:SF27">
    <property type="entry name" value="ATP-DEPENDENT TRANSLOCASE ABCB1-LIKE"/>
    <property type="match status" value="1"/>
</dbReference>
<dbReference type="GO" id="GO:0005743">
    <property type="term" value="C:mitochondrial inner membrane"/>
    <property type="evidence" value="ECO:0007669"/>
    <property type="project" value="TreeGrafter"/>
</dbReference>
<dbReference type="GO" id="GO:0090374">
    <property type="term" value="P:oligopeptide export from mitochondrion"/>
    <property type="evidence" value="ECO:0007669"/>
    <property type="project" value="TreeGrafter"/>
</dbReference>
<proteinExistence type="predicted"/>
<organism evidence="2 3">
    <name type="scientific">Allacma fusca</name>
    <dbReference type="NCBI Taxonomy" id="39272"/>
    <lineage>
        <taxon>Eukaryota</taxon>
        <taxon>Metazoa</taxon>
        <taxon>Ecdysozoa</taxon>
        <taxon>Arthropoda</taxon>
        <taxon>Hexapoda</taxon>
        <taxon>Collembola</taxon>
        <taxon>Symphypleona</taxon>
        <taxon>Sminthuridae</taxon>
        <taxon>Allacma</taxon>
    </lineage>
</organism>
<reference evidence="2" key="1">
    <citation type="submission" date="2021-06" db="EMBL/GenBank/DDBJ databases">
        <authorList>
            <person name="Hodson N. C."/>
            <person name="Mongue J. A."/>
            <person name="Jaron S. K."/>
        </authorList>
    </citation>
    <scope>NUCLEOTIDE SEQUENCE</scope>
</reference>
<accession>A0A8J2L4N1</accession>
<evidence type="ECO:0000256" key="1">
    <source>
        <dbReference type="SAM" id="MobiDB-lite"/>
    </source>
</evidence>
<feature type="compositionally biased region" description="Basic residues" evidence="1">
    <location>
        <begin position="79"/>
        <end position="91"/>
    </location>
</feature>
<gene>
    <name evidence="2" type="ORF">AFUS01_LOCUS38632</name>
</gene>
<comment type="caution">
    <text evidence="2">The sequence shown here is derived from an EMBL/GenBank/DDBJ whole genome shotgun (WGS) entry which is preliminary data.</text>
</comment>
<feature type="non-terminal residue" evidence="2">
    <location>
        <position position="1"/>
    </location>
</feature>
<evidence type="ECO:0000313" key="3">
    <source>
        <dbReference type="Proteomes" id="UP000708208"/>
    </source>
</evidence>
<dbReference type="Proteomes" id="UP000708208">
    <property type="component" value="Unassembled WGS sequence"/>
</dbReference>
<protein>
    <submittedName>
        <fullName evidence="2">Uncharacterized protein</fullName>
    </submittedName>
</protein>
<dbReference type="GO" id="GO:0015421">
    <property type="term" value="F:ABC-type oligopeptide transporter activity"/>
    <property type="evidence" value="ECO:0007669"/>
    <property type="project" value="TreeGrafter"/>
</dbReference>
<dbReference type="AlphaFoldDB" id="A0A8J2L4N1"/>
<sequence length="120" mass="13522">AHRLSTVKDADCIYALKDGQIHESGTHAQLMAKEGLYFDLVTAQTSMNEANEFSGNDASFDSYDSDKSRSFGIDDPTRFGRKKYTKRRTGGPKRNALPDPDRARMQREAEEMNAKFPGVW</sequence>
<keyword evidence="3" id="KW-1185">Reference proteome</keyword>
<dbReference type="EMBL" id="CAJVCH010548523">
    <property type="protein sequence ID" value="CAG7828723.1"/>
    <property type="molecule type" value="Genomic_DNA"/>
</dbReference>
<dbReference type="PANTHER" id="PTHR43394">
    <property type="entry name" value="ATP-DEPENDENT PERMEASE MDL1, MITOCHONDRIAL"/>
    <property type="match status" value="1"/>
</dbReference>
<feature type="compositionally biased region" description="Basic and acidic residues" evidence="1">
    <location>
        <begin position="99"/>
        <end position="113"/>
    </location>
</feature>
<dbReference type="OrthoDB" id="6500128at2759"/>
<evidence type="ECO:0000313" key="2">
    <source>
        <dbReference type="EMBL" id="CAG7828723.1"/>
    </source>
</evidence>
<feature type="non-terminal residue" evidence="2">
    <location>
        <position position="120"/>
    </location>
</feature>
<name>A0A8J2L4N1_9HEXA</name>
<feature type="region of interest" description="Disordered" evidence="1">
    <location>
        <begin position="51"/>
        <end position="120"/>
    </location>
</feature>
<dbReference type="InterPro" id="IPR039421">
    <property type="entry name" value="Type_1_exporter"/>
</dbReference>